<feature type="transmembrane region" description="Helical" evidence="7">
    <location>
        <begin position="289"/>
        <end position="315"/>
    </location>
</feature>
<evidence type="ECO:0000256" key="1">
    <source>
        <dbReference type="ARBA" id="ARBA00004141"/>
    </source>
</evidence>
<evidence type="ECO:0000313" key="10">
    <source>
        <dbReference type="Proteomes" id="UP001597079"/>
    </source>
</evidence>
<dbReference type="Pfam" id="PF00324">
    <property type="entry name" value="AA_permease"/>
    <property type="match status" value="1"/>
</dbReference>
<dbReference type="PIRSF" id="PIRSF006060">
    <property type="entry name" value="AA_transporter"/>
    <property type="match status" value="1"/>
</dbReference>
<feature type="transmembrane region" description="Helical" evidence="7">
    <location>
        <begin position="372"/>
        <end position="395"/>
    </location>
</feature>
<proteinExistence type="predicted"/>
<evidence type="ECO:0000256" key="2">
    <source>
        <dbReference type="ARBA" id="ARBA00022448"/>
    </source>
</evidence>
<dbReference type="PANTHER" id="PTHR43495">
    <property type="entry name" value="GABA PERMEASE"/>
    <property type="match status" value="1"/>
</dbReference>
<evidence type="ECO:0000313" key="9">
    <source>
        <dbReference type="EMBL" id="MFD1675091.1"/>
    </source>
</evidence>
<feature type="transmembrane region" description="Helical" evidence="7">
    <location>
        <begin position="214"/>
        <end position="236"/>
    </location>
</feature>
<feature type="transmembrane region" description="Helical" evidence="7">
    <location>
        <begin position="345"/>
        <end position="366"/>
    </location>
</feature>
<name>A0ABW4JFK6_9BACL</name>
<feature type="transmembrane region" description="Helical" evidence="7">
    <location>
        <begin position="57"/>
        <end position="80"/>
    </location>
</feature>
<organism evidence="9 10">
    <name type="scientific">Alicyclobacillus fodiniaquatilis</name>
    <dbReference type="NCBI Taxonomy" id="1661150"/>
    <lineage>
        <taxon>Bacteria</taxon>
        <taxon>Bacillati</taxon>
        <taxon>Bacillota</taxon>
        <taxon>Bacilli</taxon>
        <taxon>Bacillales</taxon>
        <taxon>Alicyclobacillaceae</taxon>
        <taxon>Alicyclobacillus</taxon>
    </lineage>
</organism>
<dbReference type="InterPro" id="IPR004841">
    <property type="entry name" value="AA-permease/SLC12A_dom"/>
</dbReference>
<sequence>MNKTRMRTTPRQKTMGTPVQAKASMSLTELILVGVGGIVGAGFFLGCGAPIQSAGPSVLISFVIGALITAQVIGALNTVALDHPVEGAFKVYADMYLGRYVGYMQGWLYYLTSILTISSEAVASAIFVRVWLPSWPLWLLSSSFAALILLINAFGVRNFGLIESFMSVVKIAALVGFIVFVAIILFGWHAQTAVTGTHAATSGSGFFPHGAGGVFRSMLIVIFAYAGIGVFGTAAVELRHPKQLDVGGIWTVTILGLMYILSIGGILLVQPWRSVSTNVSPFVQALQHLHLTILADVFNAVILIASFSVMAGAVFSANQILSSLSHSGEAPSFTTRTLGKRQVQYGALIFTAIGLAIFIGLSYLLPSSVYNFLISASSFFTFFNWFIILMTFVSWRHRNESPGKNAHKHISRLTFGQPISTFITMAAIVFLAGYALTERDQRLGFYACLAISAILSIGYFFTHKYKSARVTDGYKRME</sequence>
<accession>A0ABW4JFK6</accession>
<keyword evidence="5 7" id="KW-1133">Transmembrane helix</keyword>
<comment type="caution">
    <text evidence="9">The sequence shown here is derived from an EMBL/GenBank/DDBJ whole genome shotgun (WGS) entry which is preliminary data.</text>
</comment>
<comment type="subcellular location">
    <subcellularLocation>
        <location evidence="1">Membrane</location>
        <topology evidence="1">Multi-pass membrane protein</topology>
    </subcellularLocation>
</comment>
<feature type="transmembrane region" description="Helical" evidence="7">
    <location>
        <begin position="443"/>
        <end position="461"/>
    </location>
</feature>
<feature type="transmembrane region" description="Helical" evidence="7">
    <location>
        <begin position="168"/>
        <end position="188"/>
    </location>
</feature>
<evidence type="ECO:0000256" key="3">
    <source>
        <dbReference type="ARBA" id="ARBA00022692"/>
    </source>
</evidence>
<keyword evidence="4" id="KW-0029">Amino-acid transport</keyword>
<dbReference type="Gene3D" id="1.20.1740.10">
    <property type="entry name" value="Amino acid/polyamine transporter I"/>
    <property type="match status" value="1"/>
</dbReference>
<feature type="transmembrane region" description="Helical" evidence="7">
    <location>
        <begin position="248"/>
        <end position="269"/>
    </location>
</feature>
<evidence type="ECO:0000256" key="4">
    <source>
        <dbReference type="ARBA" id="ARBA00022970"/>
    </source>
</evidence>
<keyword evidence="6 7" id="KW-0472">Membrane</keyword>
<feature type="transmembrane region" description="Helical" evidence="7">
    <location>
        <begin position="107"/>
        <end position="131"/>
    </location>
</feature>
<dbReference type="Proteomes" id="UP001597079">
    <property type="component" value="Unassembled WGS sequence"/>
</dbReference>
<keyword evidence="2" id="KW-0813">Transport</keyword>
<keyword evidence="10" id="KW-1185">Reference proteome</keyword>
<gene>
    <name evidence="9" type="ORF">ACFSB2_10335</name>
</gene>
<keyword evidence="3 7" id="KW-0812">Transmembrane</keyword>
<feature type="domain" description="Amino acid permease/ SLC12A" evidence="8">
    <location>
        <begin position="30"/>
        <end position="464"/>
    </location>
</feature>
<feature type="transmembrane region" description="Helical" evidence="7">
    <location>
        <begin position="30"/>
        <end position="51"/>
    </location>
</feature>
<evidence type="ECO:0000256" key="7">
    <source>
        <dbReference type="SAM" id="Phobius"/>
    </source>
</evidence>
<reference evidence="10" key="1">
    <citation type="journal article" date="2019" name="Int. J. Syst. Evol. Microbiol.">
        <title>The Global Catalogue of Microorganisms (GCM) 10K type strain sequencing project: providing services to taxonomists for standard genome sequencing and annotation.</title>
        <authorList>
            <consortium name="The Broad Institute Genomics Platform"/>
            <consortium name="The Broad Institute Genome Sequencing Center for Infectious Disease"/>
            <person name="Wu L."/>
            <person name="Ma J."/>
        </authorList>
    </citation>
    <scope>NUCLEOTIDE SEQUENCE [LARGE SCALE GENOMIC DNA]</scope>
    <source>
        <strain evidence="10">CGMCC 1.12286</strain>
    </source>
</reference>
<dbReference type="RefSeq" id="WP_377942951.1">
    <property type="nucleotide sequence ID" value="NZ_JBHUCX010000024.1"/>
</dbReference>
<evidence type="ECO:0000256" key="6">
    <source>
        <dbReference type="ARBA" id="ARBA00023136"/>
    </source>
</evidence>
<dbReference type="EMBL" id="JBHUCX010000024">
    <property type="protein sequence ID" value="MFD1675091.1"/>
    <property type="molecule type" value="Genomic_DNA"/>
</dbReference>
<feature type="transmembrane region" description="Helical" evidence="7">
    <location>
        <begin position="415"/>
        <end position="437"/>
    </location>
</feature>
<evidence type="ECO:0000259" key="8">
    <source>
        <dbReference type="Pfam" id="PF00324"/>
    </source>
</evidence>
<protein>
    <submittedName>
        <fullName evidence="9">Amino acid permease</fullName>
    </submittedName>
</protein>
<evidence type="ECO:0000256" key="5">
    <source>
        <dbReference type="ARBA" id="ARBA00022989"/>
    </source>
</evidence>
<feature type="transmembrane region" description="Helical" evidence="7">
    <location>
        <begin position="137"/>
        <end position="156"/>
    </location>
</feature>
<dbReference type="PANTHER" id="PTHR43495:SF5">
    <property type="entry name" value="GAMMA-AMINOBUTYRIC ACID PERMEASE"/>
    <property type="match status" value="1"/>
</dbReference>